<keyword evidence="5" id="KW-0378">Hydrolase</keyword>
<evidence type="ECO:0000313" key="9">
    <source>
        <dbReference type="Proteomes" id="UP001176891"/>
    </source>
</evidence>
<name>A0ABT8WW08_9FLAO</name>
<comment type="caution">
    <text evidence="8">The sequence shown here is derived from an EMBL/GenBank/DDBJ whole genome shotgun (WGS) entry which is preliminary data.</text>
</comment>
<dbReference type="Pfam" id="PF00884">
    <property type="entry name" value="Sulfatase"/>
    <property type="match status" value="1"/>
</dbReference>
<dbReference type="InterPro" id="IPR017850">
    <property type="entry name" value="Alkaline_phosphatase_core_sf"/>
</dbReference>
<sequence>MLKTEKKPNVLFIAIDDLNACLDGMNGEIQVATPNINQLASKGMLFTNAHCAAPACNPSRVSVMTGLAPATTGVYVNTQDWRENTFLKNKTTLPQHFKNNGYATFGGGKLYHAASLTKKGYSGYIDAKPWDAYFPSKTRQMPNEIAPETIPVNGNKAFYHGYFDWAALNIEPHEMADAKVVSWAEGILSQSHDKPLFLAVGIYRPHIPWWTPKAYFDKYPIDEIELPEVQENDLDDVPEAGKNMAKRNWHKWIKDQGKWKQAVQAYKASVSFTDDMVGRLLKALETGPMKDNTIVVLWSDHGYHLGQKEHWEKFALWEQTTRVPLILAAPGKTSEGKSSSQPVSLLDLYPTLNELCGIPVKEKLDGESLVPLLETPDLKTGRAVISTQKFNNHAVRSEKWRYIRYSDGSEELYNQEKDPKNFENLIGKQGYSKVIEDLSIWLPKTNAEKNPLKVHKKSKQK</sequence>
<evidence type="ECO:0000256" key="4">
    <source>
        <dbReference type="ARBA" id="ARBA00022729"/>
    </source>
</evidence>
<evidence type="ECO:0000256" key="5">
    <source>
        <dbReference type="ARBA" id="ARBA00022801"/>
    </source>
</evidence>
<evidence type="ECO:0000256" key="6">
    <source>
        <dbReference type="ARBA" id="ARBA00022837"/>
    </source>
</evidence>
<organism evidence="8 9">
    <name type="scientific">Flavivirga amylovorans</name>
    <dbReference type="NCBI Taxonomy" id="870486"/>
    <lineage>
        <taxon>Bacteria</taxon>
        <taxon>Pseudomonadati</taxon>
        <taxon>Bacteroidota</taxon>
        <taxon>Flavobacteriia</taxon>
        <taxon>Flavobacteriales</taxon>
        <taxon>Flavobacteriaceae</taxon>
        <taxon>Flavivirga</taxon>
    </lineage>
</organism>
<evidence type="ECO:0000256" key="1">
    <source>
        <dbReference type="ARBA" id="ARBA00001913"/>
    </source>
</evidence>
<evidence type="ECO:0000256" key="3">
    <source>
        <dbReference type="ARBA" id="ARBA00022723"/>
    </source>
</evidence>
<comment type="similarity">
    <text evidence="2">Belongs to the sulfatase family.</text>
</comment>
<evidence type="ECO:0000313" key="8">
    <source>
        <dbReference type="EMBL" id="MDO5985843.1"/>
    </source>
</evidence>
<keyword evidence="3" id="KW-0479">Metal-binding</keyword>
<keyword evidence="6" id="KW-0106">Calcium</keyword>
<keyword evidence="9" id="KW-1185">Reference proteome</keyword>
<feature type="domain" description="Sulfatase N-terminal" evidence="7">
    <location>
        <begin position="8"/>
        <end position="358"/>
    </location>
</feature>
<dbReference type="InterPro" id="IPR000917">
    <property type="entry name" value="Sulfatase_N"/>
</dbReference>
<gene>
    <name evidence="8" type="ORF">Q4Q39_00365</name>
</gene>
<dbReference type="CDD" id="cd16030">
    <property type="entry name" value="iduronate-2-sulfatase"/>
    <property type="match status" value="1"/>
</dbReference>
<comment type="cofactor">
    <cofactor evidence="1">
        <name>Ca(2+)</name>
        <dbReference type="ChEBI" id="CHEBI:29108"/>
    </cofactor>
</comment>
<dbReference type="Proteomes" id="UP001176891">
    <property type="component" value="Unassembled WGS sequence"/>
</dbReference>
<protein>
    <submittedName>
        <fullName evidence="8">Sulfatase</fullName>
    </submittedName>
</protein>
<evidence type="ECO:0000259" key="7">
    <source>
        <dbReference type="Pfam" id="PF00884"/>
    </source>
</evidence>
<evidence type="ECO:0000256" key="2">
    <source>
        <dbReference type="ARBA" id="ARBA00008779"/>
    </source>
</evidence>
<proteinExistence type="inferred from homology"/>
<dbReference type="PANTHER" id="PTHR45953:SF1">
    <property type="entry name" value="IDURONATE 2-SULFATASE"/>
    <property type="match status" value="1"/>
</dbReference>
<accession>A0ABT8WW08</accession>
<reference evidence="8" key="1">
    <citation type="submission" date="2023-07" db="EMBL/GenBank/DDBJ databases">
        <title>Two novel species in the genus Flavivirga.</title>
        <authorList>
            <person name="Kwon K."/>
        </authorList>
    </citation>
    <scope>NUCLEOTIDE SEQUENCE</scope>
    <source>
        <strain evidence="8">KACC 14157</strain>
    </source>
</reference>
<dbReference type="InterPro" id="IPR035874">
    <property type="entry name" value="IDS"/>
</dbReference>
<keyword evidence="4" id="KW-0732">Signal</keyword>
<dbReference type="EMBL" id="JAUOEM010000001">
    <property type="protein sequence ID" value="MDO5985843.1"/>
    <property type="molecule type" value="Genomic_DNA"/>
</dbReference>
<dbReference type="PANTHER" id="PTHR45953">
    <property type="entry name" value="IDURONATE 2-SULFATASE"/>
    <property type="match status" value="1"/>
</dbReference>
<dbReference type="SUPFAM" id="SSF53649">
    <property type="entry name" value="Alkaline phosphatase-like"/>
    <property type="match status" value="1"/>
</dbReference>
<dbReference type="RefSeq" id="WP_303280389.1">
    <property type="nucleotide sequence ID" value="NZ_BAABCZ010000016.1"/>
</dbReference>
<dbReference type="Gene3D" id="3.40.720.10">
    <property type="entry name" value="Alkaline Phosphatase, subunit A"/>
    <property type="match status" value="1"/>
</dbReference>